<feature type="transmembrane region" description="Helical" evidence="6">
    <location>
        <begin position="77"/>
        <end position="98"/>
    </location>
</feature>
<evidence type="ECO:0000256" key="5">
    <source>
        <dbReference type="SAM" id="MobiDB-lite"/>
    </source>
</evidence>
<accession>F4Q4X9</accession>
<feature type="region of interest" description="Disordered" evidence="5">
    <location>
        <begin position="181"/>
        <end position="200"/>
    </location>
</feature>
<dbReference type="InterPro" id="IPR040323">
    <property type="entry name" value="EIPR1"/>
</dbReference>
<dbReference type="GeneID" id="14869251"/>
<dbReference type="PANTHER" id="PTHR14205">
    <property type="entry name" value="WD-REPEAT PROTEIN"/>
    <property type="match status" value="1"/>
</dbReference>
<gene>
    <name evidence="8" type="primary">tssc1</name>
    <name evidence="8" type="ORF">DFA_08067</name>
</gene>
<keyword evidence="3" id="KW-0677">Repeat</keyword>
<feature type="repeat" description="WD" evidence="4">
    <location>
        <begin position="447"/>
        <end position="489"/>
    </location>
</feature>
<evidence type="ECO:0000256" key="4">
    <source>
        <dbReference type="PROSITE-ProRule" id="PRU00221"/>
    </source>
</evidence>
<dbReference type="AlphaFoldDB" id="F4Q4X9"/>
<dbReference type="PANTHER" id="PTHR14205:SF15">
    <property type="entry name" value="EARP AND GARP COMPLEX-INTERACTING PROTEIN 1"/>
    <property type="match status" value="1"/>
</dbReference>
<name>F4Q4X9_CACFS</name>
<dbReference type="OMA" id="HKYAILR"/>
<evidence type="ECO:0000259" key="7">
    <source>
        <dbReference type="Pfam" id="PF23609"/>
    </source>
</evidence>
<organism evidence="8 9">
    <name type="scientific">Cavenderia fasciculata</name>
    <name type="common">Slime mold</name>
    <name type="synonym">Dictyostelium fasciculatum</name>
    <dbReference type="NCBI Taxonomy" id="261658"/>
    <lineage>
        <taxon>Eukaryota</taxon>
        <taxon>Amoebozoa</taxon>
        <taxon>Evosea</taxon>
        <taxon>Eumycetozoa</taxon>
        <taxon>Dictyostelia</taxon>
        <taxon>Acytosteliales</taxon>
        <taxon>Cavenderiaceae</taxon>
        <taxon>Cavenderia</taxon>
    </lineage>
</organism>
<dbReference type="InterPro" id="IPR001680">
    <property type="entry name" value="WD40_rpt"/>
</dbReference>
<dbReference type="PROSITE" id="PS50082">
    <property type="entry name" value="WD_REPEATS_2"/>
    <property type="match status" value="2"/>
</dbReference>
<dbReference type="KEGG" id="dfa:DFA_08067"/>
<protein>
    <submittedName>
        <fullName evidence="8">WD40 repeat-containing protein</fullName>
    </submittedName>
</protein>
<feature type="transmembrane region" description="Helical" evidence="6">
    <location>
        <begin position="50"/>
        <end position="71"/>
    </location>
</feature>
<dbReference type="InterPro" id="IPR059104">
    <property type="entry name" value="Beta-prop_EIPR1-like"/>
</dbReference>
<dbReference type="PROSITE" id="PS50294">
    <property type="entry name" value="WD_REPEATS_REGION"/>
    <property type="match status" value="2"/>
</dbReference>
<feature type="region of interest" description="Disordered" evidence="5">
    <location>
        <begin position="491"/>
        <end position="517"/>
    </location>
</feature>
<keyword evidence="2 4" id="KW-0853">WD repeat</keyword>
<dbReference type="InterPro" id="IPR019775">
    <property type="entry name" value="WD40_repeat_CS"/>
</dbReference>
<dbReference type="Pfam" id="PF23609">
    <property type="entry name" value="Beta-prop_EIPR1"/>
    <property type="match status" value="1"/>
</dbReference>
<keyword evidence="6" id="KW-0812">Transmembrane</keyword>
<dbReference type="InterPro" id="IPR036322">
    <property type="entry name" value="WD40_repeat_dom_sf"/>
</dbReference>
<keyword evidence="6" id="KW-0472">Membrane</keyword>
<sequence length="535" mass="60085">MTQSKEPAGVIPLPLRPEMPLTLSSLFSHQDYDKVRHIYGKHILGITKRVLPILLLCFVLPLGAVSAVPFLPVSKNVLLGMCLGWVLTFLTSTIVIGIKVYKSFNINLETLLNQEFESRGYTFEYAFATKKGIAVYCDTPCPPPQLQLQQSYSKSNDMVTPCPPPPQQYVVQQQQYQYQSTPQQQQYQPYPTSDNNSNNRMYNNNTSNIATNVYGLSLSKARAISHVAAETECNRFLVGTNALKEENEICLIEAKENEGVKLVSLLNHPKEIWSITSCLHDAQQFYTVYNNNGAEYKTSLWKIVDDKAIEEVYELKGHQGYIKPIICDPSESNDYVVSLDDSTIRIWSNLDSSEPTVLKSIGNQNKLSGGCINPNISNQLATCNDVNIKGWDFRTAKETFAIDKAHSELIRSIDFNPNRAYYLLSAGEDGKLKFWDTRQTKTPVKSFSGHQHWIWNAKYNPVHDQLVITSSSDNTVKLWNVYSISEAAAAAAAAPEDGTPKPVATNTGGKKNKRKEDQLIKTFEEHEDSVYNNCN</sequence>
<reference evidence="9" key="1">
    <citation type="journal article" date="2011" name="Genome Res.">
        <title>Phylogeny-wide analysis of social amoeba genomes highlights ancient origins for complex intercellular communication.</title>
        <authorList>
            <person name="Heidel A.J."/>
            <person name="Lawal H.M."/>
            <person name="Felder M."/>
            <person name="Schilde C."/>
            <person name="Helps N.R."/>
            <person name="Tunggal B."/>
            <person name="Rivero F."/>
            <person name="John U."/>
            <person name="Schleicher M."/>
            <person name="Eichinger L."/>
            <person name="Platzer M."/>
            <person name="Noegel A.A."/>
            <person name="Schaap P."/>
            <person name="Gloeckner G."/>
        </authorList>
    </citation>
    <scope>NUCLEOTIDE SEQUENCE [LARGE SCALE GENOMIC DNA]</scope>
    <source>
        <strain evidence="9">SH3</strain>
    </source>
</reference>
<comment type="similarity">
    <text evidence="1">Belongs to the WD repeat EIPR1 family.</text>
</comment>
<proteinExistence type="inferred from homology"/>
<dbReference type="Proteomes" id="UP000007797">
    <property type="component" value="Unassembled WGS sequence"/>
</dbReference>
<feature type="domain" description="EIPR1-like beta-propeller" evidence="7">
    <location>
        <begin position="211"/>
        <end position="479"/>
    </location>
</feature>
<dbReference type="EMBL" id="GL883021">
    <property type="protein sequence ID" value="EGG17085.1"/>
    <property type="molecule type" value="Genomic_DNA"/>
</dbReference>
<dbReference type="OrthoDB" id="196957at2759"/>
<dbReference type="GO" id="GO:0016567">
    <property type="term" value="P:protein ubiquitination"/>
    <property type="evidence" value="ECO:0007669"/>
    <property type="project" value="TreeGrafter"/>
</dbReference>
<keyword evidence="9" id="KW-1185">Reference proteome</keyword>
<dbReference type="SUPFAM" id="SSF50978">
    <property type="entry name" value="WD40 repeat-like"/>
    <property type="match status" value="1"/>
</dbReference>
<dbReference type="InterPro" id="IPR015943">
    <property type="entry name" value="WD40/YVTN_repeat-like_dom_sf"/>
</dbReference>
<evidence type="ECO:0000256" key="6">
    <source>
        <dbReference type="SAM" id="Phobius"/>
    </source>
</evidence>
<dbReference type="PROSITE" id="PS00678">
    <property type="entry name" value="WD_REPEATS_1"/>
    <property type="match status" value="2"/>
</dbReference>
<dbReference type="STRING" id="1054147.F4Q4X9"/>
<feature type="repeat" description="WD" evidence="4">
    <location>
        <begin position="403"/>
        <end position="445"/>
    </location>
</feature>
<evidence type="ECO:0000313" key="8">
    <source>
        <dbReference type="EMBL" id="EGG17085.1"/>
    </source>
</evidence>
<dbReference type="RefSeq" id="XP_004355569.1">
    <property type="nucleotide sequence ID" value="XM_004355516.1"/>
</dbReference>
<evidence type="ECO:0000256" key="3">
    <source>
        <dbReference type="ARBA" id="ARBA00022737"/>
    </source>
</evidence>
<keyword evidence="6" id="KW-1133">Transmembrane helix</keyword>
<dbReference type="Gene3D" id="2.130.10.10">
    <property type="entry name" value="YVTN repeat-like/Quinoprotein amine dehydrogenase"/>
    <property type="match status" value="1"/>
</dbReference>
<evidence type="ECO:0000256" key="2">
    <source>
        <dbReference type="ARBA" id="ARBA00022574"/>
    </source>
</evidence>
<evidence type="ECO:0000313" key="9">
    <source>
        <dbReference type="Proteomes" id="UP000007797"/>
    </source>
</evidence>
<dbReference type="SMART" id="SM00320">
    <property type="entry name" value="WD40"/>
    <property type="match status" value="3"/>
</dbReference>
<evidence type="ECO:0000256" key="1">
    <source>
        <dbReference type="ARBA" id="ARBA00005672"/>
    </source>
</evidence>